<keyword evidence="8" id="KW-0548">Nucleotidyltransferase</keyword>
<feature type="domain" description="Integrase catalytic" evidence="14">
    <location>
        <begin position="729"/>
        <end position="849"/>
    </location>
</feature>
<dbReference type="GO" id="GO:0003887">
    <property type="term" value="F:DNA-directed DNA polymerase activity"/>
    <property type="evidence" value="ECO:0007669"/>
    <property type="project" value="UniProtKB-KW"/>
</dbReference>
<dbReference type="InterPro" id="IPR039537">
    <property type="entry name" value="Retrotran_Ty1/copia-like"/>
</dbReference>
<dbReference type="PROSITE" id="PS50158">
    <property type="entry name" value="ZF_CCHC"/>
    <property type="match status" value="1"/>
</dbReference>
<dbReference type="SMART" id="SM00343">
    <property type="entry name" value="ZnF_C2HC"/>
    <property type="match status" value="1"/>
</dbReference>
<keyword evidence="9" id="KW-0233">DNA recombination</keyword>
<keyword evidence="11" id="KW-0175">Coiled coil</keyword>
<evidence type="ECO:0000256" key="10">
    <source>
        <dbReference type="PROSITE-ProRule" id="PRU00047"/>
    </source>
</evidence>
<dbReference type="InterPro" id="IPR001878">
    <property type="entry name" value="Znf_CCHC"/>
</dbReference>
<evidence type="ECO:0000259" key="14">
    <source>
        <dbReference type="PROSITE" id="PS50994"/>
    </source>
</evidence>
<feature type="region of interest" description="Disordered" evidence="12">
    <location>
        <begin position="999"/>
        <end position="1039"/>
    </location>
</feature>
<dbReference type="InterPro" id="IPR036397">
    <property type="entry name" value="RNaseH_sf"/>
</dbReference>
<keyword evidence="6" id="KW-0229">DNA integration</keyword>
<name>A0A699GTE6_TANCI</name>
<keyword evidence="10" id="KW-0863">Zinc-finger</keyword>
<evidence type="ECO:0000259" key="13">
    <source>
        <dbReference type="PROSITE" id="PS50158"/>
    </source>
</evidence>
<feature type="domain" description="CCHC-type" evidence="13">
    <location>
        <begin position="109"/>
        <end position="124"/>
    </location>
</feature>
<comment type="caution">
    <text evidence="15">The sequence shown here is derived from an EMBL/GenBank/DDBJ whole genome shotgun (WGS) entry which is preliminary data.</text>
</comment>
<dbReference type="InterPro" id="IPR012337">
    <property type="entry name" value="RNaseH-like_sf"/>
</dbReference>
<evidence type="ECO:0000256" key="12">
    <source>
        <dbReference type="SAM" id="MobiDB-lite"/>
    </source>
</evidence>
<dbReference type="PANTHER" id="PTHR42648">
    <property type="entry name" value="TRANSPOSASE, PUTATIVE-RELATED"/>
    <property type="match status" value="1"/>
</dbReference>
<dbReference type="GO" id="GO:0016787">
    <property type="term" value="F:hydrolase activity"/>
    <property type="evidence" value="ECO:0007669"/>
    <property type="project" value="UniProtKB-KW"/>
</dbReference>
<keyword evidence="7" id="KW-0695">RNA-directed DNA polymerase</keyword>
<dbReference type="PANTHER" id="PTHR42648:SF11">
    <property type="entry name" value="TRANSPOSON TY4-P GAG-POL POLYPROTEIN"/>
    <property type="match status" value="1"/>
</dbReference>
<dbReference type="GO" id="GO:0004519">
    <property type="term" value="F:endonuclease activity"/>
    <property type="evidence" value="ECO:0007669"/>
    <property type="project" value="UniProtKB-KW"/>
</dbReference>
<evidence type="ECO:0000256" key="9">
    <source>
        <dbReference type="ARBA" id="ARBA00023172"/>
    </source>
</evidence>
<keyword evidence="5" id="KW-0460">Magnesium</keyword>
<feature type="coiled-coil region" evidence="11">
    <location>
        <begin position="304"/>
        <end position="338"/>
    </location>
</feature>
<evidence type="ECO:0000256" key="5">
    <source>
        <dbReference type="ARBA" id="ARBA00022842"/>
    </source>
</evidence>
<reference evidence="15" key="1">
    <citation type="journal article" date="2019" name="Sci. Rep.">
        <title>Draft genome of Tanacetum cinerariifolium, the natural source of mosquito coil.</title>
        <authorList>
            <person name="Yamashiro T."/>
            <person name="Shiraishi A."/>
            <person name="Satake H."/>
            <person name="Nakayama K."/>
        </authorList>
    </citation>
    <scope>NUCLEOTIDE SEQUENCE</scope>
</reference>
<dbReference type="GO" id="GO:0003964">
    <property type="term" value="F:RNA-directed DNA polymerase activity"/>
    <property type="evidence" value="ECO:0007669"/>
    <property type="project" value="UniProtKB-KW"/>
</dbReference>
<evidence type="ECO:0000256" key="7">
    <source>
        <dbReference type="ARBA" id="ARBA00022918"/>
    </source>
</evidence>
<feature type="region of interest" description="Disordered" evidence="12">
    <location>
        <begin position="474"/>
        <end position="540"/>
    </location>
</feature>
<feature type="compositionally biased region" description="Polar residues" evidence="12">
    <location>
        <begin position="1006"/>
        <end position="1033"/>
    </location>
</feature>
<evidence type="ECO:0008006" key="16">
    <source>
        <dbReference type="Google" id="ProtNLM"/>
    </source>
</evidence>
<keyword evidence="4" id="KW-0378">Hydrolase</keyword>
<dbReference type="Gene3D" id="4.10.60.10">
    <property type="entry name" value="Zinc finger, CCHC-type"/>
    <property type="match status" value="1"/>
</dbReference>
<feature type="compositionally biased region" description="Polar residues" evidence="12">
    <location>
        <begin position="491"/>
        <end position="517"/>
    </location>
</feature>
<dbReference type="GO" id="GO:0008270">
    <property type="term" value="F:zinc ion binding"/>
    <property type="evidence" value="ECO:0007669"/>
    <property type="project" value="UniProtKB-KW"/>
</dbReference>
<dbReference type="EMBL" id="BKCJ010049162">
    <property type="protein sequence ID" value="GEW20736.1"/>
    <property type="molecule type" value="Genomic_DNA"/>
</dbReference>
<evidence type="ECO:0000256" key="8">
    <source>
        <dbReference type="ARBA" id="ARBA00022932"/>
    </source>
</evidence>
<keyword evidence="8" id="KW-0808">Transferase</keyword>
<dbReference type="InterPro" id="IPR036875">
    <property type="entry name" value="Znf_CCHC_sf"/>
</dbReference>
<protein>
    <recommendedName>
        <fullName evidence="16">Retrovirus-related Pol polyprotein from transposon TNT 1-94</fullName>
    </recommendedName>
</protein>
<evidence type="ECO:0000256" key="3">
    <source>
        <dbReference type="ARBA" id="ARBA00022759"/>
    </source>
</evidence>
<evidence type="ECO:0000256" key="11">
    <source>
        <dbReference type="SAM" id="Coils"/>
    </source>
</evidence>
<organism evidence="15">
    <name type="scientific">Tanacetum cinerariifolium</name>
    <name type="common">Dalmatian daisy</name>
    <name type="synonym">Chrysanthemum cinerariifolium</name>
    <dbReference type="NCBI Taxonomy" id="118510"/>
    <lineage>
        <taxon>Eukaryota</taxon>
        <taxon>Viridiplantae</taxon>
        <taxon>Streptophyta</taxon>
        <taxon>Embryophyta</taxon>
        <taxon>Tracheophyta</taxon>
        <taxon>Spermatophyta</taxon>
        <taxon>Magnoliopsida</taxon>
        <taxon>eudicotyledons</taxon>
        <taxon>Gunneridae</taxon>
        <taxon>Pentapetalae</taxon>
        <taxon>asterids</taxon>
        <taxon>campanulids</taxon>
        <taxon>Asterales</taxon>
        <taxon>Asteraceae</taxon>
        <taxon>Asteroideae</taxon>
        <taxon>Anthemideae</taxon>
        <taxon>Anthemidinae</taxon>
        <taxon>Tanacetum</taxon>
    </lineage>
</organism>
<evidence type="ECO:0000256" key="1">
    <source>
        <dbReference type="ARBA" id="ARBA00022722"/>
    </source>
</evidence>
<dbReference type="PROSITE" id="PS50994">
    <property type="entry name" value="INTEGRASE"/>
    <property type="match status" value="1"/>
</dbReference>
<dbReference type="GO" id="GO:0003676">
    <property type="term" value="F:nucleic acid binding"/>
    <property type="evidence" value="ECO:0007669"/>
    <property type="project" value="InterPro"/>
</dbReference>
<keyword evidence="1" id="KW-0540">Nuclease</keyword>
<evidence type="ECO:0000256" key="2">
    <source>
        <dbReference type="ARBA" id="ARBA00022723"/>
    </source>
</evidence>
<proteinExistence type="predicted"/>
<evidence type="ECO:0000256" key="4">
    <source>
        <dbReference type="ARBA" id="ARBA00022801"/>
    </source>
</evidence>
<dbReference type="Pfam" id="PF25597">
    <property type="entry name" value="SH3_retrovirus"/>
    <property type="match status" value="1"/>
</dbReference>
<evidence type="ECO:0000313" key="15">
    <source>
        <dbReference type="EMBL" id="GEW20736.1"/>
    </source>
</evidence>
<dbReference type="GO" id="GO:0006310">
    <property type="term" value="P:DNA recombination"/>
    <property type="evidence" value="ECO:0007669"/>
    <property type="project" value="UniProtKB-KW"/>
</dbReference>
<sequence>MTTLADKTILSGADNRPPMLEKDMYDSWKSKMELYMENGVTRPRKYSELFATEAIQADCDVKATNIILQGLPPEVYALGRQTSLTAATTRTYTPGANGINYGKQRTIICYNCKGEGHMSKQCTKPKRKQDDSWFKNKVLLVQAQASGQILHEEELAFLADPGIPEGQATQTVITHNAPYQADDLDAYDSDCDELNTSKVALMENLSHYCSYALAENSMNSPEPTLSCRPTKVEVPKELPKVSMVNTSLEKLKHHLASFDVVVKERTTAAAITKEVDSQLNQEIFQQDNSVSNQSAPSFDHYFELNELKAQSQEKDTAISKLKERIKSLSGQIKEDKIKIELEEIETINIELDHKVSKLVAENEHLKDTYKQLYDSIKSTRIRSKERCDDLINQVNLKSLKHTQEEAAILKEIMDQGKSKNPLNAYLEYACKYTKQIQELLIVIKQTCPIFNNSKEKLVVVTPKNKDKRVRFTKHVTSSANTNTKTASSSNLVSNTPALSSTRVKLSTSASGSQPSGNTKKDKIQRPPRSTQKNKVECHPRTIKSSLKNKNCAVKLKRTASVQHSRLNVSSELKCVTCNGCMFSDNHDLCVLDFINNMNAHVKSKFVKKSLKRKVWKPTGKVVTNIGYIWRPTGRTFTMVGKMCPLTRITTTAEVPLRLPIALESDTPKPVEPNKSWGSTVSNVQSSSLDECRLSKLFSARQGLVRGLPKLKFEKDHLCSACAIGKTKKKPHKPKSEDTNQVKLNLLHMELCGQIRVASVNGKKYILIIVDDYSRFTWVKCLRSKDEAPDFIIKFLKMIQVRLKVPVRRIRTYNGTEFVNQTLREYYEQVDISHETSVSRSPQQNGVIERQAVATAGYTQNRSIIRLRHSKTLYELLHDKLPDWSFFHVFGALCYPTNDIENLGKLQPKADIGIFIGYAPTKKAFRIYNRCTRRIIKIIHVDFDELTAMASEQSSSGPALHEMTHATISSGLVPNPPSSTPVDHPASEVIAPIAKEVASEPAASAGLPSSTIVDQDAPSPSNSQTTPETHSSIIPNDVEDDNHDLDVAHMNNDLFFGISIPEVPSDQSSSTDVIHTIVHPDHQISEHNRKWTKDHPLKNIISELARPVFTRL</sequence>
<dbReference type="InterPro" id="IPR001584">
    <property type="entry name" value="Integrase_cat-core"/>
</dbReference>
<dbReference type="GO" id="GO:0015074">
    <property type="term" value="P:DNA integration"/>
    <property type="evidence" value="ECO:0007669"/>
    <property type="project" value="UniProtKB-KW"/>
</dbReference>
<dbReference type="AlphaFoldDB" id="A0A699GTE6"/>
<dbReference type="SUPFAM" id="SSF57756">
    <property type="entry name" value="Retrovirus zinc finger-like domains"/>
    <property type="match status" value="1"/>
</dbReference>
<dbReference type="Gene3D" id="3.30.420.10">
    <property type="entry name" value="Ribonuclease H-like superfamily/Ribonuclease H"/>
    <property type="match status" value="1"/>
</dbReference>
<dbReference type="Pfam" id="PF00098">
    <property type="entry name" value="zf-CCHC"/>
    <property type="match status" value="1"/>
</dbReference>
<keyword evidence="8" id="KW-0239">DNA-directed DNA polymerase</keyword>
<keyword evidence="10" id="KW-0862">Zinc</keyword>
<dbReference type="SUPFAM" id="SSF53098">
    <property type="entry name" value="Ribonuclease H-like"/>
    <property type="match status" value="1"/>
</dbReference>
<gene>
    <name evidence="15" type="ORF">Tci_192712</name>
</gene>
<dbReference type="InterPro" id="IPR057670">
    <property type="entry name" value="SH3_retrovirus"/>
</dbReference>
<keyword evidence="2" id="KW-0479">Metal-binding</keyword>
<feature type="compositionally biased region" description="Low complexity" evidence="12">
    <location>
        <begin position="476"/>
        <end position="490"/>
    </location>
</feature>
<accession>A0A699GTE6</accession>
<dbReference type="Pfam" id="PF00665">
    <property type="entry name" value="rve"/>
    <property type="match status" value="1"/>
</dbReference>
<evidence type="ECO:0000256" key="6">
    <source>
        <dbReference type="ARBA" id="ARBA00022908"/>
    </source>
</evidence>
<keyword evidence="3" id="KW-0255">Endonuclease</keyword>